<dbReference type="EC" id="6.3.5.1" evidence="7 8"/>
<keyword evidence="5 7" id="KW-0067">ATP-binding</keyword>
<dbReference type="EMBL" id="BJVI01000045">
    <property type="protein sequence ID" value="GEL19760.1"/>
    <property type="molecule type" value="Genomic_DNA"/>
</dbReference>
<dbReference type="Gene3D" id="3.40.50.620">
    <property type="entry name" value="HUPs"/>
    <property type="match status" value="1"/>
</dbReference>
<evidence type="ECO:0000313" key="12">
    <source>
        <dbReference type="EMBL" id="GEL19760.1"/>
    </source>
</evidence>
<comment type="function">
    <text evidence="7">Catalyzes the ATP-dependent amidation of deamido-NAD to form NAD. Uses L-glutamine as a nitrogen source.</text>
</comment>
<feature type="active site" description="Proton acceptor; for glutaminase activity" evidence="7">
    <location>
        <position position="45"/>
    </location>
</feature>
<dbReference type="InterPro" id="IPR036526">
    <property type="entry name" value="C-N_Hydrolase_sf"/>
</dbReference>
<dbReference type="Gene3D" id="1.10.10.1510">
    <property type="match status" value="1"/>
</dbReference>
<dbReference type="InterPro" id="IPR022310">
    <property type="entry name" value="NAD/GMP_synthase"/>
</dbReference>
<evidence type="ECO:0000256" key="5">
    <source>
        <dbReference type="ARBA" id="ARBA00022840"/>
    </source>
</evidence>
<feature type="region of interest" description="Disordered" evidence="10">
    <location>
        <begin position="378"/>
        <end position="399"/>
    </location>
</feature>
<dbReference type="SUPFAM" id="SSF52402">
    <property type="entry name" value="Adenine nucleotide alpha hydrolases-like"/>
    <property type="match status" value="1"/>
</dbReference>
<comment type="caution">
    <text evidence="12">The sequence shown here is derived from an EMBL/GenBank/DDBJ whole genome shotgun (WGS) entry which is preliminary data.</text>
</comment>
<dbReference type="STRING" id="1123024.GCA_000423625_03125"/>
<feature type="active site" description="Nucleophile; for glutaminase activity" evidence="7">
    <location>
        <position position="158"/>
    </location>
</feature>
<evidence type="ECO:0000256" key="10">
    <source>
        <dbReference type="SAM" id="MobiDB-lite"/>
    </source>
</evidence>
<feature type="domain" description="CN hydrolase" evidence="11">
    <location>
        <begin position="4"/>
        <end position="257"/>
    </location>
</feature>
<dbReference type="Gene3D" id="3.60.110.10">
    <property type="entry name" value="Carbon-nitrogen hydrolase"/>
    <property type="match status" value="1"/>
</dbReference>
<keyword evidence="3 7" id="KW-0436">Ligase</keyword>
<dbReference type="Pfam" id="PF02540">
    <property type="entry name" value="NAD_synthase"/>
    <property type="match status" value="1"/>
</dbReference>
<dbReference type="GO" id="GO:0009435">
    <property type="term" value="P:NAD+ biosynthetic process"/>
    <property type="evidence" value="ECO:0007669"/>
    <property type="project" value="UniProtKB-UniRule"/>
</dbReference>
<evidence type="ECO:0000256" key="4">
    <source>
        <dbReference type="ARBA" id="ARBA00022741"/>
    </source>
</evidence>
<comment type="similarity">
    <text evidence="9">Belongs to the NAD synthetase family.</text>
</comment>
<dbReference type="GO" id="GO:0008795">
    <property type="term" value="F:NAD+ synthase activity"/>
    <property type="evidence" value="ECO:0007669"/>
    <property type="project" value="UniProtKB-UniRule"/>
</dbReference>
<evidence type="ECO:0000256" key="6">
    <source>
        <dbReference type="ARBA" id="ARBA00023027"/>
    </source>
</evidence>
<proteinExistence type="inferred from homology"/>
<dbReference type="GO" id="GO:0005737">
    <property type="term" value="C:cytoplasm"/>
    <property type="evidence" value="ECO:0007669"/>
    <property type="project" value="InterPro"/>
</dbReference>
<evidence type="ECO:0000256" key="1">
    <source>
        <dbReference type="ARBA" id="ARBA00005188"/>
    </source>
</evidence>
<dbReference type="UniPathway" id="UPA00253">
    <property type="reaction ID" value="UER00334"/>
</dbReference>
<feature type="binding site" evidence="7">
    <location>
        <position position="185"/>
    </location>
    <ligand>
        <name>L-glutamine</name>
        <dbReference type="ChEBI" id="CHEBI:58359"/>
    </ligand>
</feature>
<dbReference type="CDD" id="cd07570">
    <property type="entry name" value="GAT_Gln-NAD-synth"/>
    <property type="match status" value="1"/>
</dbReference>
<feature type="binding site" evidence="7">
    <location>
        <position position="425"/>
    </location>
    <ligand>
        <name>ATP</name>
        <dbReference type="ChEBI" id="CHEBI:30616"/>
    </ligand>
</feature>
<comment type="pathway">
    <text evidence="1 7 8">Cofactor biosynthesis; NAD(+) biosynthesis; NAD(+) from deamido-NAD(+) (L-Gln route): step 1/1.</text>
</comment>
<dbReference type="GO" id="GO:0003952">
    <property type="term" value="F:NAD+ synthase (glutamine-hydrolyzing) activity"/>
    <property type="evidence" value="ECO:0007669"/>
    <property type="project" value="UniProtKB-UniRule"/>
</dbReference>
<evidence type="ECO:0000313" key="13">
    <source>
        <dbReference type="Proteomes" id="UP000321328"/>
    </source>
</evidence>
<feature type="binding site" evidence="7">
    <location>
        <position position="430"/>
    </location>
    <ligand>
        <name>deamido-NAD(+)</name>
        <dbReference type="ChEBI" id="CHEBI:58437"/>
        <note>ligand shared between two neighboring subunits</note>
    </ligand>
</feature>
<comment type="caution">
    <text evidence="7">Lacks conserved residue(s) required for the propagation of feature annotation.</text>
</comment>
<feature type="binding site" evidence="7">
    <location>
        <position position="127"/>
    </location>
    <ligand>
        <name>L-glutamine</name>
        <dbReference type="ChEBI" id="CHEBI:58359"/>
    </ligand>
</feature>
<evidence type="ECO:0000256" key="8">
    <source>
        <dbReference type="PIRNR" id="PIRNR006630"/>
    </source>
</evidence>
<dbReference type="OrthoDB" id="9760188at2"/>
<dbReference type="InterPro" id="IPR014445">
    <property type="entry name" value="Gln-dep_NAD_synthase"/>
</dbReference>
<dbReference type="Pfam" id="PF00795">
    <property type="entry name" value="CN_hydrolase"/>
    <property type="match status" value="1"/>
</dbReference>
<dbReference type="InterPro" id="IPR003010">
    <property type="entry name" value="C-N_Hydrolase"/>
</dbReference>
<dbReference type="CDD" id="cd00553">
    <property type="entry name" value="NAD_synthase"/>
    <property type="match status" value="1"/>
</dbReference>
<comment type="catalytic activity">
    <reaction evidence="7 8">
        <text>deamido-NAD(+) + L-glutamine + ATP + H2O = L-glutamate + AMP + diphosphate + NAD(+) + H(+)</text>
        <dbReference type="Rhea" id="RHEA:24384"/>
        <dbReference type="ChEBI" id="CHEBI:15377"/>
        <dbReference type="ChEBI" id="CHEBI:15378"/>
        <dbReference type="ChEBI" id="CHEBI:29985"/>
        <dbReference type="ChEBI" id="CHEBI:30616"/>
        <dbReference type="ChEBI" id="CHEBI:33019"/>
        <dbReference type="ChEBI" id="CHEBI:57540"/>
        <dbReference type="ChEBI" id="CHEBI:58359"/>
        <dbReference type="ChEBI" id="CHEBI:58437"/>
        <dbReference type="ChEBI" id="CHEBI:456215"/>
        <dbReference type="EC" id="6.3.5.1"/>
    </reaction>
</comment>
<evidence type="ECO:0000256" key="3">
    <source>
        <dbReference type="ARBA" id="ARBA00022598"/>
    </source>
</evidence>
<dbReference type="Proteomes" id="UP000321328">
    <property type="component" value="Unassembled WGS sequence"/>
</dbReference>
<dbReference type="GO" id="GO:0004359">
    <property type="term" value="F:glutaminase activity"/>
    <property type="evidence" value="ECO:0007669"/>
    <property type="project" value="InterPro"/>
</dbReference>
<keyword evidence="6 7" id="KW-0520">NAD</keyword>
<organism evidence="12 13">
    <name type="scientific">Pseudonocardia asaccharolytica DSM 44247 = NBRC 16224</name>
    <dbReference type="NCBI Taxonomy" id="1123024"/>
    <lineage>
        <taxon>Bacteria</taxon>
        <taxon>Bacillati</taxon>
        <taxon>Actinomycetota</taxon>
        <taxon>Actinomycetes</taxon>
        <taxon>Pseudonocardiales</taxon>
        <taxon>Pseudonocardiaceae</taxon>
        <taxon>Pseudonocardia</taxon>
    </lineage>
</organism>
<evidence type="ECO:0000256" key="7">
    <source>
        <dbReference type="HAMAP-Rule" id="MF_02090"/>
    </source>
</evidence>
<dbReference type="NCBIfam" id="TIGR00552">
    <property type="entry name" value="nadE"/>
    <property type="match status" value="1"/>
</dbReference>
<feature type="binding site" evidence="7">
    <location>
        <begin position="317"/>
        <end position="324"/>
    </location>
    <ligand>
        <name>ATP</name>
        <dbReference type="ChEBI" id="CHEBI:30616"/>
    </ligand>
</feature>
<protein>
    <recommendedName>
        <fullName evidence="7 8">Glutamine-dependent NAD(+) synthetase</fullName>
        <ecNumber evidence="7 8">6.3.5.1</ecNumber>
    </recommendedName>
    <alternativeName>
        <fullName evidence="7 8">NAD(+) synthase [glutamine-hydrolyzing]</fullName>
    </alternativeName>
</protein>
<evidence type="ECO:0000256" key="9">
    <source>
        <dbReference type="RuleBase" id="RU003811"/>
    </source>
</evidence>
<dbReference type="PANTHER" id="PTHR23090:SF9">
    <property type="entry name" value="GLUTAMINE-DEPENDENT NAD(+) SYNTHETASE"/>
    <property type="match status" value="1"/>
</dbReference>
<evidence type="ECO:0000259" key="11">
    <source>
        <dbReference type="PROSITE" id="PS50263"/>
    </source>
</evidence>
<dbReference type="SUPFAM" id="SSF56317">
    <property type="entry name" value="Carbon-nitrogen hydrolase"/>
    <property type="match status" value="1"/>
</dbReference>
<dbReference type="InterPro" id="IPR003694">
    <property type="entry name" value="NAD_synthase"/>
</dbReference>
<dbReference type="GO" id="GO:0005524">
    <property type="term" value="F:ATP binding"/>
    <property type="evidence" value="ECO:0007669"/>
    <property type="project" value="UniProtKB-UniRule"/>
</dbReference>
<comment type="similarity">
    <text evidence="2 7 8">In the C-terminal section; belongs to the NAD synthetase family.</text>
</comment>
<name>A0A511D4P2_9PSEU</name>
<accession>A0A511D4P2</accession>
<keyword evidence="13" id="KW-1185">Reference proteome</keyword>
<dbReference type="HAMAP" id="MF_02090">
    <property type="entry name" value="NadE_glutamine_dep"/>
    <property type="match status" value="1"/>
</dbReference>
<feature type="binding site" evidence="7">
    <location>
        <position position="191"/>
    </location>
    <ligand>
        <name>L-glutamine</name>
        <dbReference type="ChEBI" id="CHEBI:58359"/>
    </ligand>
</feature>
<feature type="active site" description="For glutaminase activity" evidence="7">
    <location>
        <position position="121"/>
    </location>
</feature>
<evidence type="ECO:0000256" key="2">
    <source>
        <dbReference type="ARBA" id="ARBA00007145"/>
    </source>
</evidence>
<dbReference type="PIRSF" id="PIRSF006630">
    <property type="entry name" value="NADS_GAT"/>
    <property type="match status" value="1"/>
</dbReference>
<sequence length="596" mass="63948">MTQLRVAVAQLPNRVGDLHGNTDRIIAAMDWAEHDIAADVLVLPELTLTGYGLRDLVLQHEFVDDAAAALAELARRSGRVTTILSTIDRVQPSRSWDTRERDVAICAAMLSGGEIRGKYHKVLLPHYEVFDEARYFAPGKHPDALWRIGDVVAGVVICEDMWSADGPPEAQSAAGAQILLVPNASPFHRGKAGGRLATTRAVARRNGLPVVYVNMVGGQDELAFDGGSIVVDADGELLHRGLEFAEDRFWLDVSVAPPRVLRRAVTNVHTRPTPLRPPSVPTRPNKPKSDVEAVWHAIATGLRDYVLANGFRGVALGLSGGIDSAVTAALAVDAVGPDHVLALAMPSSDTTEAETADARTLAKNLGISLEVIPVSMASSTEQVPTPAREQQMVDSPRERERRYARSRAAVLGDIFMERGYLVLATGNKSEISIGEASLLGDLSGGFAPLKDCLKTVVYELAAYRQERSAVFPANLLHRASTMQRLGSGPTTDWGELDDIIRRLVEHGEGLSDVVDAGHGLDVATSVLKRIARAERTRRYAPPGVRVTSRAFGQDLHLPISNAWRPHLHRGAATSVGAEFTGAPAAGCRSGEDGSSG</sequence>
<dbReference type="AlphaFoldDB" id="A0A511D4P2"/>
<reference evidence="12 13" key="1">
    <citation type="submission" date="2019-07" db="EMBL/GenBank/DDBJ databases">
        <title>Whole genome shotgun sequence of Pseudonocardia asaccharolytica NBRC 16224.</title>
        <authorList>
            <person name="Hosoyama A."/>
            <person name="Uohara A."/>
            <person name="Ohji S."/>
            <person name="Ichikawa N."/>
        </authorList>
    </citation>
    <scope>NUCLEOTIDE SEQUENCE [LARGE SCALE GENOMIC DNA]</scope>
    <source>
        <strain evidence="12 13">NBRC 16224</strain>
    </source>
</reference>
<dbReference type="PROSITE" id="PS50263">
    <property type="entry name" value="CN_HYDROLASE"/>
    <property type="match status" value="1"/>
</dbReference>
<dbReference type="PANTHER" id="PTHR23090">
    <property type="entry name" value="NH 3 /GLUTAMINE-DEPENDENT NAD + SYNTHETASE"/>
    <property type="match status" value="1"/>
</dbReference>
<keyword evidence="4 7" id="KW-0547">Nucleotide-binding</keyword>
<dbReference type="RefSeq" id="WP_051233159.1">
    <property type="nucleotide sequence ID" value="NZ_AUII01000014.1"/>
</dbReference>
<gene>
    <name evidence="7" type="primary">nadE</name>
    <name evidence="12" type="ORF">PA7_35970</name>
</gene>
<dbReference type="InterPro" id="IPR014729">
    <property type="entry name" value="Rossmann-like_a/b/a_fold"/>
</dbReference>